<sequence length="153" mass="16533">MGMEAKHRVDMDMNTKANPRMMEEEIVNEGFPPQGLQGDQVPLGNQGNQVPVDPPAMTTKEVRSTLLMIAQAITTQAQAMTAQATRGVEANVNPNCLVGTSGCYGCGKNDYQVKDCPTLTARGREAKQASLSGPNLDAPKRNHFYAIQAIKDK</sequence>
<dbReference type="AlphaFoldDB" id="M1DJ17"/>
<dbReference type="Gramene" id="PGSC0003DMT400089842">
    <property type="protein sequence ID" value="PGSC0003DMT400089842"/>
    <property type="gene ID" value="PGSC0003DMG400039413"/>
</dbReference>
<name>M1DJ17_SOLTU</name>
<organism evidence="1 2">
    <name type="scientific">Solanum tuberosum</name>
    <name type="common">Potato</name>
    <dbReference type="NCBI Taxonomy" id="4113"/>
    <lineage>
        <taxon>Eukaryota</taxon>
        <taxon>Viridiplantae</taxon>
        <taxon>Streptophyta</taxon>
        <taxon>Embryophyta</taxon>
        <taxon>Tracheophyta</taxon>
        <taxon>Spermatophyta</taxon>
        <taxon>Magnoliopsida</taxon>
        <taxon>eudicotyledons</taxon>
        <taxon>Gunneridae</taxon>
        <taxon>Pentapetalae</taxon>
        <taxon>asterids</taxon>
        <taxon>lamiids</taxon>
        <taxon>Solanales</taxon>
        <taxon>Solanaceae</taxon>
        <taxon>Solanoideae</taxon>
        <taxon>Solaneae</taxon>
        <taxon>Solanum</taxon>
    </lineage>
</organism>
<dbReference type="EnsemblPlants" id="PGSC0003DMT400089842">
    <property type="protein sequence ID" value="PGSC0003DMT400089842"/>
    <property type="gene ID" value="PGSC0003DMG400039413"/>
</dbReference>
<proteinExistence type="predicted"/>
<evidence type="ECO:0008006" key="3">
    <source>
        <dbReference type="Google" id="ProtNLM"/>
    </source>
</evidence>
<reference evidence="2" key="1">
    <citation type="journal article" date="2011" name="Nature">
        <title>Genome sequence and analysis of the tuber crop potato.</title>
        <authorList>
            <consortium name="The Potato Genome Sequencing Consortium"/>
        </authorList>
    </citation>
    <scope>NUCLEOTIDE SEQUENCE [LARGE SCALE GENOMIC DNA]</scope>
    <source>
        <strain evidence="2">cv. DM1-3 516 R44</strain>
    </source>
</reference>
<evidence type="ECO:0000313" key="2">
    <source>
        <dbReference type="Proteomes" id="UP000011115"/>
    </source>
</evidence>
<dbReference type="Proteomes" id="UP000011115">
    <property type="component" value="Unassembled WGS sequence"/>
</dbReference>
<evidence type="ECO:0000313" key="1">
    <source>
        <dbReference type="EnsemblPlants" id="PGSC0003DMT400089842"/>
    </source>
</evidence>
<dbReference type="PaxDb" id="4113-PGSC0003DMT400089842"/>
<protein>
    <recommendedName>
        <fullName evidence="3">Gag-pol polyprotein</fullName>
    </recommendedName>
</protein>
<dbReference type="InParanoid" id="M1DJ17"/>
<keyword evidence="2" id="KW-1185">Reference proteome</keyword>
<reference evidence="1" key="2">
    <citation type="submission" date="2015-06" db="UniProtKB">
        <authorList>
            <consortium name="EnsemblPlants"/>
        </authorList>
    </citation>
    <scope>IDENTIFICATION</scope>
    <source>
        <strain evidence="1">DM1-3 516 R44</strain>
    </source>
</reference>
<dbReference type="HOGENOM" id="CLU_1671940_0_0_1"/>
<accession>M1DJ17</accession>